<feature type="region of interest" description="Disordered" evidence="4">
    <location>
        <begin position="909"/>
        <end position="946"/>
    </location>
</feature>
<keyword evidence="2 3" id="KW-0040">ANK repeat</keyword>
<dbReference type="Gene3D" id="3.40.50.10190">
    <property type="entry name" value="BRCT domain"/>
    <property type="match status" value="2"/>
</dbReference>
<gene>
    <name evidence="5" type="ORF">CAOG_008922</name>
</gene>
<name>A0A0D2VV97_CAPO3</name>
<feature type="repeat" description="ANK" evidence="3">
    <location>
        <begin position="785"/>
        <end position="817"/>
    </location>
</feature>
<feature type="compositionally biased region" description="Polar residues" evidence="4">
    <location>
        <begin position="729"/>
        <end position="738"/>
    </location>
</feature>
<feature type="region of interest" description="Disordered" evidence="4">
    <location>
        <begin position="726"/>
        <end position="749"/>
    </location>
</feature>
<dbReference type="SMART" id="SM00248">
    <property type="entry name" value="ANK"/>
    <property type="match status" value="3"/>
</dbReference>
<evidence type="ECO:0000313" key="5">
    <source>
        <dbReference type="EMBL" id="KJE95387.1"/>
    </source>
</evidence>
<feature type="repeat" description="ANK" evidence="3">
    <location>
        <begin position="818"/>
        <end position="851"/>
    </location>
</feature>
<evidence type="ECO:0000256" key="1">
    <source>
        <dbReference type="ARBA" id="ARBA00022737"/>
    </source>
</evidence>
<dbReference type="PANTHER" id="PTHR24171:SF8">
    <property type="entry name" value="BRCA1-ASSOCIATED RING DOMAIN PROTEIN 1"/>
    <property type="match status" value="1"/>
</dbReference>
<dbReference type="PANTHER" id="PTHR24171">
    <property type="entry name" value="ANKYRIN REPEAT DOMAIN-CONTAINING PROTEIN 39-RELATED"/>
    <property type="match status" value="1"/>
</dbReference>
<dbReference type="PROSITE" id="PS50088">
    <property type="entry name" value="ANK_REPEAT"/>
    <property type="match status" value="2"/>
</dbReference>
<dbReference type="GO" id="GO:0085020">
    <property type="term" value="P:protein K6-linked ubiquitination"/>
    <property type="evidence" value="ECO:0007669"/>
    <property type="project" value="TreeGrafter"/>
</dbReference>
<dbReference type="SUPFAM" id="SSF48403">
    <property type="entry name" value="Ankyrin repeat"/>
    <property type="match status" value="1"/>
</dbReference>
<keyword evidence="6" id="KW-1185">Reference proteome</keyword>
<proteinExistence type="predicted"/>
<dbReference type="InterPro" id="IPR002110">
    <property type="entry name" value="Ankyrin_rpt"/>
</dbReference>
<dbReference type="Gene3D" id="1.25.40.20">
    <property type="entry name" value="Ankyrin repeat-containing domain"/>
    <property type="match status" value="1"/>
</dbReference>
<dbReference type="OrthoDB" id="539213at2759"/>
<dbReference type="Proteomes" id="UP000008743">
    <property type="component" value="Unassembled WGS sequence"/>
</dbReference>
<keyword evidence="1" id="KW-0677">Repeat</keyword>
<dbReference type="EMBL" id="KE346369">
    <property type="protein sequence ID" value="KJE95387.1"/>
    <property type="molecule type" value="Genomic_DNA"/>
</dbReference>
<reference evidence="6" key="1">
    <citation type="submission" date="2011-02" db="EMBL/GenBank/DDBJ databases">
        <title>The Genome Sequence of Capsaspora owczarzaki ATCC 30864.</title>
        <authorList>
            <person name="Russ C."/>
            <person name="Cuomo C."/>
            <person name="Burger G."/>
            <person name="Gray M.W."/>
            <person name="Holland P.W.H."/>
            <person name="King N."/>
            <person name="Lang F.B.F."/>
            <person name="Roger A.J."/>
            <person name="Ruiz-Trillo I."/>
            <person name="Young S.K."/>
            <person name="Zeng Q."/>
            <person name="Gargeya S."/>
            <person name="Alvarado L."/>
            <person name="Berlin A."/>
            <person name="Chapman S.B."/>
            <person name="Chen Z."/>
            <person name="Freedman E."/>
            <person name="Gellesch M."/>
            <person name="Goldberg J."/>
            <person name="Griggs A."/>
            <person name="Gujja S."/>
            <person name="Heilman E."/>
            <person name="Heiman D."/>
            <person name="Howarth C."/>
            <person name="Mehta T."/>
            <person name="Neiman D."/>
            <person name="Pearson M."/>
            <person name="Roberts A."/>
            <person name="Saif S."/>
            <person name="Shea T."/>
            <person name="Shenoy N."/>
            <person name="Sisk P."/>
            <person name="Stolte C."/>
            <person name="Sykes S."/>
            <person name="White J."/>
            <person name="Yandava C."/>
            <person name="Haas B."/>
            <person name="Nusbaum C."/>
            <person name="Birren B."/>
        </authorList>
    </citation>
    <scope>NUCLEOTIDE SEQUENCE</scope>
    <source>
        <strain evidence="6">ATCC 30864</strain>
    </source>
</reference>
<protein>
    <submittedName>
        <fullName evidence="5">Uncharacterized protein</fullName>
    </submittedName>
</protein>
<feature type="region of interest" description="Disordered" evidence="4">
    <location>
        <begin position="200"/>
        <end position="220"/>
    </location>
</feature>
<dbReference type="InterPro" id="IPR036770">
    <property type="entry name" value="Ankyrin_rpt-contain_sf"/>
</dbReference>
<dbReference type="AlphaFoldDB" id="A0A0D2VV97"/>
<dbReference type="InterPro" id="IPR036420">
    <property type="entry name" value="BRCT_dom_sf"/>
</dbReference>
<evidence type="ECO:0000313" key="6">
    <source>
        <dbReference type="Proteomes" id="UP000008743"/>
    </source>
</evidence>
<evidence type="ECO:0000256" key="4">
    <source>
        <dbReference type="SAM" id="MobiDB-lite"/>
    </source>
</evidence>
<dbReference type="InParanoid" id="A0A0D2VV97"/>
<organism evidence="5 6">
    <name type="scientific">Capsaspora owczarzaki (strain ATCC 30864)</name>
    <dbReference type="NCBI Taxonomy" id="595528"/>
    <lineage>
        <taxon>Eukaryota</taxon>
        <taxon>Filasterea</taxon>
        <taxon>Capsaspora</taxon>
    </lineage>
</organism>
<dbReference type="PROSITE" id="PS50297">
    <property type="entry name" value="ANK_REP_REGION"/>
    <property type="match status" value="2"/>
</dbReference>
<sequence length="1023" mass="112265">MRVFQLSQFDNAQAKLQQQILSLGDAECLIQSAFDPRCTHVIANQPSRSVKLLGCCSKAPKHLESVALITHDFDLTSLDKADRELYGSARRWRIARQSTRAGPFDKWIALIPEDACSVKRDFQQVLKIGGATILPLVAANISKVADGTRQFALIDAQQEPSAILTRLCAQQRLQLASTSYPADFLVKKSAPPIEQYVVKTESGGRAQRPNPVTASPLPSPAALRRGMQATAASPLSPRQSRNVAMATSSIVPVEATSPAILDRVDEPHTHHAGIASFLRATYDAIPDPTTLGELLLALATEDNRPPLACVRALFCNLFWNSLEHLFFPTLAPEAIRSSAAKEVNAPSSYNPPAGQTWAVLPLRTAIQRFPSIAQGVLQSLFMSEDDRTKADEMDDKLNKHRSIGDKSQIDRLSHEMQETRQRILSSDRTRERLWQSLLGLMWLAFDLPADSPYAKQLNLPAIPTQSLSTETRERAGAALELLCDMLIVDLDLADSAPSPRSTLSFLRALVHGDSGKTILSELATLARAVAERPGNDSKWSLSVRAASDQYRRLLSSVVRCFSNQPIMLKYAAEKFSISYMNIPLQVDANSRLQALPPRGTFHAMLDESLRTAVAENVLIAQCTPSSSLKPDYQRLLLTPLSIEKLVDFYCKLEPRLDEPGPAHTPDLFQETPESDLPRKAVRMTRAQSSNPASNKPKIAMFVEDLPSGSSSTLRVASNRTLRVLKPIDNLQQAQNPSKPVNKKEKPNRAGETRLMRACKAPSRFTLEHIRQLLDEGADPNARDNAQWTPLHEATRYGTTDVCRLLIERDADVTAAGDGGVTALHYASHYHGNLELVALLLQHGADPRAKDADGESCIDWCQHKLDAALSTDETNKWAAVLAELQNPRPVLAHVAGACAPRPLQLSTVVLSSSEETKPQRPSAAPQVKRSFSKSNQREGTDHGTTANSAKFSHLQAQADDYVALLMYLTLQLCSRQLNESGALLTSRVAELEVPLSQACGGQLGDRARLQFLILKRLNAELSSA</sequence>
<accession>A0A0D2VV97</accession>
<evidence type="ECO:0000256" key="3">
    <source>
        <dbReference type="PROSITE-ProRule" id="PRU00023"/>
    </source>
</evidence>
<dbReference type="Pfam" id="PF12796">
    <property type="entry name" value="Ank_2"/>
    <property type="match status" value="1"/>
</dbReference>
<dbReference type="GO" id="GO:0004842">
    <property type="term" value="F:ubiquitin-protein transferase activity"/>
    <property type="evidence" value="ECO:0007669"/>
    <property type="project" value="TreeGrafter"/>
</dbReference>
<evidence type="ECO:0000256" key="2">
    <source>
        <dbReference type="ARBA" id="ARBA00023043"/>
    </source>
</evidence>